<organism evidence="10 11">
    <name type="scientific">Pythium oligandrum</name>
    <name type="common">Mycoparasitic fungus</name>
    <dbReference type="NCBI Taxonomy" id="41045"/>
    <lineage>
        <taxon>Eukaryota</taxon>
        <taxon>Sar</taxon>
        <taxon>Stramenopiles</taxon>
        <taxon>Oomycota</taxon>
        <taxon>Peronosporomycetes</taxon>
        <taxon>Pythiales</taxon>
        <taxon>Pythiaceae</taxon>
        <taxon>Pythium</taxon>
    </lineage>
</organism>
<dbReference type="GO" id="GO:0016579">
    <property type="term" value="P:protein deubiquitination"/>
    <property type="evidence" value="ECO:0007669"/>
    <property type="project" value="InterPro"/>
</dbReference>
<dbReference type="EMBL" id="SPLM01000001">
    <property type="protein sequence ID" value="TMW68941.1"/>
    <property type="molecule type" value="Genomic_DNA"/>
</dbReference>
<evidence type="ECO:0000256" key="1">
    <source>
        <dbReference type="ARBA" id="ARBA00000707"/>
    </source>
</evidence>
<feature type="region of interest" description="Disordered" evidence="8">
    <location>
        <begin position="1"/>
        <end position="189"/>
    </location>
</feature>
<comment type="similarity">
    <text evidence="2 7">Belongs to the peptidase C19 family.</text>
</comment>
<feature type="compositionally biased region" description="Polar residues" evidence="8">
    <location>
        <begin position="171"/>
        <end position="189"/>
    </location>
</feature>
<feature type="compositionally biased region" description="Low complexity" evidence="8">
    <location>
        <begin position="27"/>
        <end position="41"/>
    </location>
</feature>
<feature type="compositionally biased region" description="Basic residues" evidence="8">
    <location>
        <begin position="8"/>
        <end position="17"/>
    </location>
</feature>
<dbReference type="InterPro" id="IPR050185">
    <property type="entry name" value="Ub_carboxyl-term_hydrolase"/>
</dbReference>
<keyword evidence="11" id="KW-1185">Reference proteome</keyword>
<dbReference type="Gene3D" id="3.90.70.10">
    <property type="entry name" value="Cysteine proteinases"/>
    <property type="match status" value="1"/>
</dbReference>
<evidence type="ECO:0000256" key="4">
    <source>
        <dbReference type="ARBA" id="ARBA00022786"/>
    </source>
</evidence>
<dbReference type="InterPro" id="IPR018200">
    <property type="entry name" value="USP_CS"/>
</dbReference>
<dbReference type="PANTHER" id="PTHR21646:SF24">
    <property type="entry name" value="UBIQUITIN CARBOXYL-TERMINAL HYDROLASE"/>
    <property type="match status" value="1"/>
</dbReference>
<dbReference type="PROSITE" id="PS50235">
    <property type="entry name" value="USP_3"/>
    <property type="match status" value="1"/>
</dbReference>
<feature type="compositionally biased region" description="Low complexity" evidence="8">
    <location>
        <begin position="105"/>
        <end position="126"/>
    </location>
</feature>
<dbReference type="CDD" id="cd02674">
    <property type="entry name" value="Peptidase_C19R"/>
    <property type="match status" value="1"/>
</dbReference>
<dbReference type="PROSITE" id="PS00972">
    <property type="entry name" value="USP_1"/>
    <property type="match status" value="1"/>
</dbReference>
<keyword evidence="6 7" id="KW-0788">Thiol protease</keyword>
<dbReference type="AlphaFoldDB" id="A0A8K1FN29"/>
<dbReference type="GO" id="GO:0006508">
    <property type="term" value="P:proteolysis"/>
    <property type="evidence" value="ECO:0007669"/>
    <property type="project" value="UniProtKB-KW"/>
</dbReference>
<dbReference type="OrthoDB" id="292964at2759"/>
<dbReference type="PANTHER" id="PTHR21646">
    <property type="entry name" value="UBIQUITIN CARBOXYL-TERMINAL HYDROLASE"/>
    <property type="match status" value="1"/>
</dbReference>
<evidence type="ECO:0000256" key="8">
    <source>
        <dbReference type="SAM" id="MobiDB-lite"/>
    </source>
</evidence>
<keyword evidence="4 7" id="KW-0833">Ubl conjugation pathway</keyword>
<feature type="compositionally biased region" description="Low complexity" evidence="8">
    <location>
        <begin position="414"/>
        <end position="432"/>
    </location>
</feature>
<evidence type="ECO:0000313" key="10">
    <source>
        <dbReference type="EMBL" id="TMW68941.1"/>
    </source>
</evidence>
<dbReference type="SUPFAM" id="SSF54001">
    <property type="entry name" value="Cysteine proteinases"/>
    <property type="match status" value="1"/>
</dbReference>
<dbReference type="EC" id="3.4.19.12" evidence="7"/>
<dbReference type="Proteomes" id="UP000794436">
    <property type="component" value="Unassembled WGS sequence"/>
</dbReference>
<dbReference type="Pfam" id="PF00443">
    <property type="entry name" value="UCH"/>
    <property type="match status" value="1"/>
</dbReference>
<reference evidence="10" key="1">
    <citation type="submission" date="2019-03" db="EMBL/GenBank/DDBJ databases">
        <title>Long read genome sequence of the mycoparasitic Pythium oligandrum ATCC 38472 isolated from sugarbeet rhizosphere.</title>
        <authorList>
            <person name="Gaulin E."/>
        </authorList>
    </citation>
    <scope>NUCLEOTIDE SEQUENCE</scope>
    <source>
        <strain evidence="10">ATCC 38472_TT</strain>
    </source>
</reference>
<dbReference type="GO" id="GO:0004843">
    <property type="term" value="F:cysteine-type deubiquitinase activity"/>
    <property type="evidence" value="ECO:0007669"/>
    <property type="project" value="UniProtKB-UniRule"/>
</dbReference>
<evidence type="ECO:0000256" key="6">
    <source>
        <dbReference type="ARBA" id="ARBA00022807"/>
    </source>
</evidence>
<dbReference type="InterPro" id="IPR001394">
    <property type="entry name" value="Peptidase_C19_UCH"/>
</dbReference>
<feature type="domain" description="USP" evidence="9">
    <location>
        <begin position="215"/>
        <end position="583"/>
    </location>
</feature>
<evidence type="ECO:0000256" key="2">
    <source>
        <dbReference type="ARBA" id="ARBA00009085"/>
    </source>
</evidence>
<gene>
    <name evidence="10" type="ORF">Poli38472_001097</name>
</gene>
<dbReference type="PROSITE" id="PS00973">
    <property type="entry name" value="USP_2"/>
    <property type="match status" value="1"/>
</dbReference>
<comment type="catalytic activity">
    <reaction evidence="1 7">
        <text>Thiol-dependent hydrolysis of ester, thioester, amide, peptide and isopeptide bonds formed by the C-terminal Gly of ubiquitin (a 76-residue protein attached to proteins as an intracellular targeting signal).</text>
        <dbReference type="EC" id="3.4.19.12"/>
    </reaction>
</comment>
<name>A0A8K1FN29_PYTOL</name>
<sequence>MERAMRWLNRRSRKHMTGKSLVQRPVRLAAGSSTGLGAARGSDSDARGQPRPRAVASAKSESMRSPFPRARKTQPSSNIDITPTSNSTSRTIGGRLLGRPASHKTSSGGAQTSSESSVSRSSALTSLTRFRAANNQPASSHLADSYSRNDEDNRPAISASTTSLPALHHGPSSTNILSSSPPAGSRTATVTPVALPSASATESTNTHLIRPRGLVGLQNLGNTCFMNSCLQCVSNIPAVVQYFQSGSYLKETNDESTTKGTLANAYGELIQALSSTTAFSSTRPVDLKRVIGKVATRFNGYDQQDAQEFLRFFLDGLHEELNRIRKKPPYYEIKDRENVADREVSDEYWKVYRERNLSALSELFCGQLRSEIRCHTCNHRSLCFDVFWDLSVPVPKKTKQSAHMRFASVFSTSSSSSSAASSDSDSSSPSSSGYTIQDCLRAYTEPEALQEHDAYYCSKCKTHRAVTKKISLYRLPPVLVVHLKRFSYSTFSRDKVNTAIKFPTEGLNLAEYCAQDAVIDGSSLYDLTGVVHHFGSLHGGHYTAECKNADTQEWYDFNDATVSLVKKSQICSASAYILFFRRRDEQSLTI</sequence>
<protein>
    <recommendedName>
        <fullName evidence="7">Ubiquitin carboxyl-terminal hydrolase</fullName>
        <ecNumber evidence="7">3.4.19.12</ecNumber>
    </recommendedName>
</protein>
<evidence type="ECO:0000256" key="7">
    <source>
        <dbReference type="RuleBase" id="RU366025"/>
    </source>
</evidence>
<comment type="caution">
    <text evidence="10">The sequence shown here is derived from an EMBL/GenBank/DDBJ whole genome shotgun (WGS) entry which is preliminary data.</text>
</comment>
<keyword evidence="3 7" id="KW-0645">Protease</keyword>
<dbReference type="InterPro" id="IPR038765">
    <property type="entry name" value="Papain-like_cys_pep_sf"/>
</dbReference>
<proteinExistence type="inferred from homology"/>
<evidence type="ECO:0000259" key="9">
    <source>
        <dbReference type="PROSITE" id="PS50235"/>
    </source>
</evidence>
<dbReference type="InterPro" id="IPR028889">
    <property type="entry name" value="USP"/>
</dbReference>
<feature type="compositionally biased region" description="Polar residues" evidence="8">
    <location>
        <begin position="73"/>
        <end position="91"/>
    </location>
</feature>
<accession>A0A8K1FN29</accession>
<evidence type="ECO:0000313" key="11">
    <source>
        <dbReference type="Proteomes" id="UP000794436"/>
    </source>
</evidence>
<keyword evidence="5 7" id="KW-0378">Hydrolase</keyword>
<evidence type="ECO:0000256" key="5">
    <source>
        <dbReference type="ARBA" id="ARBA00022801"/>
    </source>
</evidence>
<evidence type="ECO:0000256" key="3">
    <source>
        <dbReference type="ARBA" id="ARBA00022670"/>
    </source>
</evidence>
<feature type="region of interest" description="Disordered" evidence="8">
    <location>
        <begin position="414"/>
        <end position="433"/>
    </location>
</feature>